<dbReference type="InterPro" id="IPR036513">
    <property type="entry name" value="STAS_dom_sf"/>
</dbReference>
<protein>
    <submittedName>
        <fullName evidence="2">STAS domain-containing protein</fullName>
    </submittedName>
</protein>
<dbReference type="Proteomes" id="UP001595867">
    <property type="component" value="Unassembled WGS sequence"/>
</dbReference>
<evidence type="ECO:0000313" key="3">
    <source>
        <dbReference type="Proteomes" id="UP001595867"/>
    </source>
</evidence>
<dbReference type="PROSITE" id="PS50801">
    <property type="entry name" value="STAS"/>
    <property type="match status" value="1"/>
</dbReference>
<evidence type="ECO:0000313" key="2">
    <source>
        <dbReference type="EMBL" id="MFC4071664.1"/>
    </source>
</evidence>
<dbReference type="Pfam" id="PF01740">
    <property type="entry name" value="STAS"/>
    <property type="match status" value="1"/>
</dbReference>
<comment type="caution">
    <text evidence="2">The sequence shown here is derived from an EMBL/GenBank/DDBJ whole genome shotgun (WGS) entry which is preliminary data.</text>
</comment>
<dbReference type="RefSeq" id="WP_378072534.1">
    <property type="nucleotide sequence ID" value="NZ_JBHSBL010000028.1"/>
</dbReference>
<sequence length="100" mass="10166">MTTELTFTTGSASDGAVVLTAAGEIDMSNADAFADALVAAVADAGGARLIIDITEIHYLDSAGLAALFAQADHIELRTGPLLAPLLEVSGLTDLTTVHRA</sequence>
<proteinExistence type="predicted"/>
<name>A0ABV8J9F3_9ACTN</name>
<keyword evidence="3" id="KW-1185">Reference proteome</keyword>
<dbReference type="Gene3D" id="3.30.750.24">
    <property type="entry name" value="STAS domain"/>
    <property type="match status" value="1"/>
</dbReference>
<accession>A0ABV8J9F3</accession>
<dbReference type="InterPro" id="IPR002645">
    <property type="entry name" value="STAS_dom"/>
</dbReference>
<reference evidence="3" key="1">
    <citation type="journal article" date="2019" name="Int. J. Syst. Evol. Microbiol.">
        <title>The Global Catalogue of Microorganisms (GCM) 10K type strain sequencing project: providing services to taxonomists for standard genome sequencing and annotation.</title>
        <authorList>
            <consortium name="The Broad Institute Genomics Platform"/>
            <consortium name="The Broad Institute Genome Sequencing Center for Infectious Disease"/>
            <person name="Wu L."/>
            <person name="Ma J."/>
        </authorList>
    </citation>
    <scope>NUCLEOTIDE SEQUENCE [LARGE SCALE GENOMIC DNA]</scope>
    <source>
        <strain evidence="3">TBRC 5832</strain>
    </source>
</reference>
<evidence type="ECO:0000259" key="1">
    <source>
        <dbReference type="PROSITE" id="PS50801"/>
    </source>
</evidence>
<dbReference type="SUPFAM" id="SSF52091">
    <property type="entry name" value="SpoIIaa-like"/>
    <property type="match status" value="1"/>
</dbReference>
<gene>
    <name evidence="2" type="ORF">ACFO0C_42575</name>
</gene>
<organism evidence="2 3">
    <name type="scientific">Actinoplanes subglobosus</name>
    <dbReference type="NCBI Taxonomy" id="1547892"/>
    <lineage>
        <taxon>Bacteria</taxon>
        <taxon>Bacillati</taxon>
        <taxon>Actinomycetota</taxon>
        <taxon>Actinomycetes</taxon>
        <taxon>Micromonosporales</taxon>
        <taxon>Micromonosporaceae</taxon>
        <taxon>Actinoplanes</taxon>
    </lineage>
</organism>
<feature type="domain" description="STAS" evidence="1">
    <location>
        <begin position="14"/>
        <end position="100"/>
    </location>
</feature>
<dbReference type="EMBL" id="JBHSBL010000028">
    <property type="protein sequence ID" value="MFC4071664.1"/>
    <property type="molecule type" value="Genomic_DNA"/>
</dbReference>